<keyword evidence="5" id="KW-0808">Transferase</keyword>
<dbReference type="GO" id="GO:0016020">
    <property type="term" value="C:membrane"/>
    <property type="evidence" value="ECO:0007669"/>
    <property type="project" value="TreeGrafter"/>
</dbReference>
<feature type="transmembrane region" description="Helical" evidence="2">
    <location>
        <begin position="355"/>
        <end position="374"/>
    </location>
</feature>
<evidence type="ECO:0000259" key="4">
    <source>
        <dbReference type="Pfam" id="PF19040"/>
    </source>
</evidence>
<dbReference type="GO" id="GO:0009103">
    <property type="term" value="P:lipopolysaccharide biosynthetic process"/>
    <property type="evidence" value="ECO:0007669"/>
    <property type="project" value="TreeGrafter"/>
</dbReference>
<organism evidence="5 6">
    <name type="scientific">Corynebacterium macclintockiae</name>
    <dbReference type="NCBI Taxonomy" id="2913501"/>
    <lineage>
        <taxon>Bacteria</taxon>
        <taxon>Bacillati</taxon>
        <taxon>Actinomycetota</taxon>
        <taxon>Actinomycetes</taxon>
        <taxon>Mycobacteriales</taxon>
        <taxon>Corynebacteriaceae</taxon>
        <taxon>Corynebacterium</taxon>
    </lineage>
</organism>
<keyword evidence="2" id="KW-1133">Transmembrane helix</keyword>
<keyword evidence="2" id="KW-0472">Membrane</keyword>
<feature type="transmembrane region" description="Helical" evidence="2">
    <location>
        <begin position="196"/>
        <end position="213"/>
    </location>
</feature>
<comment type="caution">
    <text evidence="5">The sequence shown here is derived from an EMBL/GenBank/DDBJ whole genome shotgun (WGS) entry which is preliminary data.</text>
</comment>
<feature type="domain" description="Acyltransferase 3" evidence="3">
    <location>
        <begin position="61"/>
        <end position="395"/>
    </location>
</feature>
<dbReference type="InterPro" id="IPR050879">
    <property type="entry name" value="Acyltransferase_3"/>
</dbReference>
<evidence type="ECO:0000256" key="2">
    <source>
        <dbReference type="SAM" id="Phobius"/>
    </source>
</evidence>
<feature type="transmembrane region" description="Helical" evidence="2">
    <location>
        <begin position="253"/>
        <end position="269"/>
    </location>
</feature>
<feature type="transmembrane region" description="Helical" evidence="2">
    <location>
        <begin position="289"/>
        <end position="305"/>
    </location>
</feature>
<dbReference type="AlphaFoldDB" id="A0A9X3MAE7"/>
<name>A0A9X3MAE7_9CORY</name>
<keyword evidence="6" id="KW-1185">Reference proteome</keyword>
<sequence length="809" mass="88927">MAQGNSTADENSHHTTEQSDATQAKQSTAKQSTESTGAAQSTAKKVGSSGKSGVRSSSMRYDIEGLRGLAIGLVVVFHVFVGKVSSGVDVFLLLGGIFFFGSQLRNAQNPKGLTFPQSLFRIIRRLFPLLAVVVASVLAASLLLMNRLVHVQMAKDAVAALGYYINWQLAYTGREYTSVKTTVSPFQHLWSMSAQLQIYAGSLLVITLIALIFRKYARQVLLVVLTAATVLSFAYATYFHIEDQTINYYSTLSRFWEIGLGGLLGMLLLRRDANGNPVLRPLGRWTRTIMGIVGLAMIIGTGIFLDGSSQFPGPWTLVPLVGALLVVVAGHSGEPVGVTRMLLTRPFQFLGRISYALYVWHWPILVLCVYYFNVPKVTPALGAAVIGGSVVLAWLSNILIERPLRQGKKPERNWVLLSPRYWAKSLSAWPKAIYAVLVIVIAGAVVVSPKYLQHREDVNSEQLWDLAADRSIYPGAASFLNNAPVPENMPLVPPLEDFHSLLPQTQPDGCQIGFDSDALILKKNYNRSDEECAYGDIHSDKTLYVIGGSHSEHYIPALDIVGRNRHVKMIPILKMGCPVNANIPRVNGDPYPTCISWSKKVVEYIKEHPPTEGIFMTGTRPSTIGGAGPEQVPQEYKDLVQSFTDQGIHSWLMRDNPWQTNANGAPRDMRTCVAEMMEGKQGEAAEDDGFPGLANPGRPNFDEVLAINAECGQSIWDSLLPEDPSIDAYKGMDVTLLDLTAAVCREDWCPSIIGNMAVYRDAHHFNNIFAETLAPELEAQMFDPNHKIPPMNVGLMPKKNQPAPPNPQN</sequence>
<evidence type="ECO:0000313" key="5">
    <source>
        <dbReference type="EMBL" id="MCZ9305653.1"/>
    </source>
</evidence>
<feature type="transmembrane region" description="Helical" evidence="2">
    <location>
        <begin position="380"/>
        <end position="400"/>
    </location>
</feature>
<gene>
    <name evidence="5" type="ORF">L8U58_08990</name>
</gene>
<evidence type="ECO:0000256" key="1">
    <source>
        <dbReference type="SAM" id="MobiDB-lite"/>
    </source>
</evidence>
<dbReference type="EMBL" id="JAKMUV010000013">
    <property type="protein sequence ID" value="MCZ9305653.1"/>
    <property type="molecule type" value="Genomic_DNA"/>
</dbReference>
<feature type="transmembrane region" description="Helical" evidence="2">
    <location>
        <begin position="126"/>
        <end position="145"/>
    </location>
</feature>
<feature type="transmembrane region" description="Helical" evidence="2">
    <location>
        <begin position="87"/>
        <end position="105"/>
    </location>
</feature>
<feature type="compositionally biased region" description="Low complexity" evidence="1">
    <location>
        <begin position="44"/>
        <end position="56"/>
    </location>
</feature>
<dbReference type="Pfam" id="PF01757">
    <property type="entry name" value="Acyl_transf_3"/>
    <property type="match status" value="1"/>
</dbReference>
<feature type="region of interest" description="Disordered" evidence="1">
    <location>
        <begin position="1"/>
        <end position="56"/>
    </location>
</feature>
<dbReference type="Proteomes" id="UP001146505">
    <property type="component" value="Unassembled WGS sequence"/>
</dbReference>
<feature type="domain" description="SGNH" evidence="4">
    <location>
        <begin position="527"/>
        <end position="778"/>
    </location>
</feature>
<feature type="transmembrane region" description="Helical" evidence="2">
    <location>
        <begin position="220"/>
        <end position="241"/>
    </location>
</feature>
<evidence type="ECO:0000259" key="3">
    <source>
        <dbReference type="Pfam" id="PF01757"/>
    </source>
</evidence>
<dbReference type="InterPro" id="IPR043968">
    <property type="entry name" value="SGNH"/>
</dbReference>
<feature type="transmembrane region" description="Helical" evidence="2">
    <location>
        <begin position="317"/>
        <end position="343"/>
    </location>
</feature>
<protein>
    <submittedName>
        <fullName evidence="5">Acyltransferase</fullName>
    </submittedName>
</protein>
<feature type="compositionally biased region" description="Polar residues" evidence="1">
    <location>
        <begin position="18"/>
        <end position="43"/>
    </location>
</feature>
<keyword evidence="2" id="KW-0812">Transmembrane</keyword>
<feature type="transmembrane region" description="Helical" evidence="2">
    <location>
        <begin position="65"/>
        <end position="81"/>
    </location>
</feature>
<dbReference type="GO" id="GO:0016747">
    <property type="term" value="F:acyltransferase activity, transferring groups other than amino-acyl groups"/>
    <property type="evidence" value="ECO:0007669"/>
    <property type="project" value="InterPro"/>
</dbReference>
<dbReference type="GeneID" id="301813690"/>
<dbReference type="InterPro" id="IPR002656">
    <property type="entry name" value="Acyl_transf_3_dom"/>
</dbReference>
<reference evidence="5" key="1">
    <citation type="submission" date="2022-02" db="EMBL/GenBank/DDBJ databases">
        <title>Corynebacterium sp. from urogenital microbiome.</title>
        <authorList>
            <person name="Cappelli E.A."/>
            <person name="Ribeiro T.G."/>
            <person name="Peixe L."/>
        </authorList>
    </citation>
    <scope>NUCLEOTIDE SEQUENCE</scope>
    <source>
        <strain evidence="5">C9Ua_112</strain>
    </source>
</reference>
<dbReference type="RefSeq" id="WP_269955172.1">
    <property type="nucleotide sequence ID" value="NZ_JAKMUV010000013.1"/>
</dbReference>
<dbReference type="Pfam" id="PF19040">
    <property type="entry name" value="SGNH"/>
    <property type="match status" value="1"/>
</dbReference>
<feature type="transmembrane region" description="Helical" evidence="2">
    <location>
        <begin position="432"/>
        <end position="452"/>
    </location>
</feature>
<keyword evidence="5" id="KW-0012">Acyltransferase</keyword>
<dbReference type="PANTHER" id="PTHR23028:SF53">
    <property type="entry name" value="ACYL_TRANSF_3 DOMAIN-CONTAINING PROTEIN"/>
    <property type="match status" value="1"/>
</dbReference>
<accession>A0A9X3MAE7</accession>
<evidence type="ECO:0000313" key="6">
    <source>
        <dbReference type="Proteomes" id="UP001146505"/>
    </source>
</evidence>
<dbReference type="PANTHER" id="PTHR23028">
    <property type="entry name" value="ACETYLTRANSFERASE"/>
    <property type="match status" value="1"/>
</dbReference>
<proteinExistence type="predicted"/>